<feature type="transmembrane region" description="Helical" evidence="1">
    <location>
        <begin position="71"/>
        <end position="90"/>
    </location>
</feature>
<feature type="transmembrane region" description="Helical" evidence="1">
    <location>
        <begin position="40"/>
        <end position="59"/>
    </location>
</feature>
<name>A0A484HIW3_9BACT</name>
<keyword evidence="1" id="KW-1133">Transmembrane helix</keyword>
<evidence type="ECO:0000313" key="2">
    <source>
        <dbReference type="EMBL" id="VEN74413.1"/>
    </source>
</evidence>
<evidence type="ECO:0008006" key="3">
    <source>
        <dbReference type="Google" id="ProtNLM"/>
    </source>
</evidence>
<dbReference type="PROSITE" id="PS51257">
    <property type="entry name" value="PROKAR_LIPOPROTEIN"/>
    <property type="match status" value="1"/>
</dbReference>
<keyword evidence="1" id="KW-0812">Transmembrane</keyword>
<dbReference type="AlphaFoldDB" id="A0A484HIW3"/>
<reference evidence="2" key="1">
    <citation type="submission" date="2019-01" db="EMBL/GenBank/DDBJ databases">
        <authorList>
            <consortium name="Genoscope - CEA"/>
            <person name="William W."/>
        </authorList>
    </citation>
    <scope>NUCLEOTIDE SEQUENCE</scope>
    <source>
        <strain evidence="2">CR-1</strain>
    </source>
</reference>
<organism evidence="2">
    <name type="scientific">uncultured Desulfobacteraceae bacterium</name>
    <dbReference type="NCBI Taxonomy" id="218296"/>
    <lineage>
        <taxon>Bacteria</taxon>
        <taxon>Pseudomonadati</taxon>
        <taxon>Thermodesulfobacteriota</taxon>
        <taxon>Desulfobacteria</taxon>
        <taxon>Desulfobacterales</taxon>
        <taxon>Desulfobacteraceae</taxon>
        <taxon>environmental samples</taxon>
    </lineage>
</organism>
<gene>
    <name evidence="2" type="ORF">EPICR_300002</name>
</gene>
<keyword evidence="1" id="KW-0472">Membrane</keyword>
<feature type="transmembrane region" description="Helical" evidence="1">
    <location>
        <begin position="6"/>
        <end position="28"/>
    </location>
</feature>
<proteinExistence type="predicted"/>
<sequence length="109" mass="12360">MKKEYGIFAGFMVWMAFFTSGCAGMPIYKIIRQQSLGPGGFLLSIMTFLVGCGLIWHCWSQAKEKNRNPWLWAALSFIFGFLPLLFLVYLKKLPEKASNELSGVEDKTP</sequence>
<accession>A0A484HIW3</accession>
<protein>
    <recommendedName>
        <fullName evidence="3">DUF2834 domain-containing protein</fullName>
    </recommendedName>
</protein>
<dbReference type="EMBL" id="CAACVI010000024">
    <property type="protein sequence ID" value="VEN74413.1"/>
    <property type="molecule type" value="Genomic_DNA"/>
</dbReference>
<evidence type="ECO:0000256" key="1">
    <source>
        <dbReference type="SAM" id="Phobius"/>
    </source>
</evidence>